<keyword evidence="2" id="KW-1185">Reference proteome</keyword>
<reference evidence="1" key="2">
    <citation type="submission" date="2007-03" db="EMBL/GenBank/DDBJ databases">
        <authorList>
            <person name="Lorenzi H."/>
            <person name="Amedeo P."/>
            <person name="Inman J."/>
            <person name="Schobel S."/>
            <person name="Caler E."/>
        </authorList>
    </citation>
    <scope>GENOME REANNOTATION</scope>
    <source>
        <strain evidence="1">HM-1:IMSS</strain>
    </source>
</reference>
<dbReference type="OMA" id="KCIPDNT"/>
<gene>
    <name evidence="1" type="ORF">EHI_053030</name>
</gene>
<dbReference type="VEuPathDB" id="AmoebaDB:EHI_053030"/>
<name>C4M3C1_ENTH1</name>
<dbReference type="OrthoDB" id="10418971at2759"/>
<dbReference type="InParanoid" id="C4M3C1"/>
<dbReference type="AlphaFoldDB" id="C4M3C1"/>
<accession>C4M3C1</accession>
<dbReference type="GeneID" id="3411430"/>
<dbReference type="VEuPathDB" id="AmoebaDB:EHI5A_050480"/>
<reference evidence="1" key="1">
    <citation type="journal article" date="2005" name="Nature">
        <title>The genome of the protist parasite Entamoeba histolytica.</title>
        <authorList>
            <person name="Loftus B."/>
            <person name="Anderson I."/>
            <person name="Davies R."/>
            <person name="Alsmark U.C."/>
            <person name="Samuelson J."/>
            <person name="Amedeo P."/>
            <person name="Roncaglia P."/>
            <person name="Berriman M."/>
            <person name="Hirt R.P."/>
            <person name="Mann B.J."/>
            <person name="Nozaki T."/>
            <person name="Suh B."/>
            <person name="Pop M."/>
            <person name="Duchene M."/>
            <person name="Ackers J."/>
            <person name="Tannich E."/>
            <person name="Leippe M."/>
            <person name="Hofer M."/>
            <person name="Bruchhaus I."/>
            <person name="Willhoeft U."/>
            <person name="Bhattacharya A."/>
            <person name="Chillingworth T."/>
            <person name="Churcher C."/>
            <person name="Hance Z."/>
            <person name="Harris B."/>
            <person name="Harris D."/>
            <person name="Jagels K."/>
            <person name="Moule S."/>
            <person name="Mungall K."/>
            <person name="Ormond D."/>
            <person name="Squares R."/>
            <person name="Whitehead S."/>
            <person name="Quail M.A."/>
            <person name="Rabbinowitsch E."/>
            <person name="Norbertczak H."/>
            <person name="Price C."/>
            <person name="Wang Z."/>
            <person name="Guillen N."/>
            <person name="Gilchrist C."/>
            <person name="Stroup S.E."/>
            <person name="Bhattacharya S."/>
            <person name="Lohia A."/>
            <person name="Foster P.G."/>
            <person name="Sicheritz-Ponten T."/>
            <person name="Weber C."/>
            <person name="Singh U."/>
            <person name="Mukherjee C."/>
            <person name="El-Sayed N.M."/>
            <person name="Petri W.A.Jr."/>
            <person name="Clark C.G."/>
            <person name="Embley T.M."/>
            <person name="Barrell B."/>
            <person name="Fraser C.M."/>
            <person name="Hall N."/>
        </authorList>
    </citation>
    <scope>NUCLEOTIDE SEQUENCE [LARGE SCALE GENOMIC DNA]</scope>
    <source>
        <strain evidence="1">HM-1:IMSS</strain>
    </source>
</reference>
<protein>
    <submittedName>
        <fullName evidence="1">Uncharacterized protein</fullName>
    </submittedName>
</protein>
<dbReference type="HOGENOM" id="CLU_603317_0_0_1"/>
<evidence type="ECO:0000313" key="2">
    <source>
        <dbReference type="Proteomes" id="UP000001926"/>
    </source>
</evidence>
<dbReference type="KEGG" id="ehi:EHI_053030"/>
<proteinExistence type="predicted"/>
<dbReference type="VEuPathDB" id="AmoebaDB:KM1_121570"/>
<organism evidence="1 2">
    <name type="scientific">Entamoeba histolytica (strain ATCC 30459 / HM-1:IMSS / ABRM)</name>
    <dbReference type="NCBI Taxonomy" id="294381"/>
    <lineage>
        <taxon>Eukaryota</taxon>
        <taxon>Amoebozoa</taxon>
        <taxon>Evosea</taxon>
        <taxon>Archamoebae</taxon>
        <taxon>Mastigamoebida</taxon>
        <taxon>Entamoebidae</taxon>
        <taxon>Entamoeba</taxon>
    </lineage>
</organism>
<evidence type="ECO:0000313" key="1">
    <source>
        <dbReference type="EMBL" id="EAL51727.1"/>
    </source>
</evidence>
<dbReference type="VEuPathDB" id="AmoebaDB:EHI7A_034620"/>
<dbReference type="RefSeq" id="XP_657098.1">
    <property type="nucleotide sequence ID" value="XM_652006.1"/>
</dbReference>
<dbReference type="VEuPathDB" id="AmoebaDB:EHI8A_025300"/>
<dbReference type="Proteomes" id="UP000001926">
    <property type="component" value="Partially assembled WGS sequence"/>
</dbReference>
<sequence length="454" mass="52355">MNNTQLEEWYNNIFETPRKRIKINGGVIEYEQKLNQINQFSGGILEYIEMNSKEKEGYYEINGNEEKKEAIESYIEFLEYFYYQREDNNWFHPNKMINKEGMVYKECAKKLGNILCCGGDLGDGLKYFGMYDECGRILGELFIIMGEWICNSFKRDKERKWKDFVSVGMKWALVCRPKEMLNNYMMVKNIIDFYNLEKRGIKIMNNNYYILVLLIISNINGSYCDLKEEDGFYCDRNNLVKCSNGDQIYSITCPLGCNQTTPFKTTCSGTSSCFYGYPGSFCELKENNDGTYLNGITVCHRNGLQHYYSCTHKCEQLTDSFAKCIPDDTCSQITTTSKTFGYCPSPHYPIYSNTKYEMALNDALARELQQELLLKSPYCPFMAYLTSCSIVYPECTSNTIISNNDNSQCIVNCNNYLQCSRASGISLSLDCTLLCSSNKINSIITIILLVVLFY</sequence>
<dbReference type="EMBL" id="DS571238">
    <property type="protein sequence ID" value="EAL51727.1"/>
    <property type="molecule type" value="Genomic_DNA"/>
</dbReference>